<dbReference type="AlphaFoldDB" id="A0AAX3RUH4"/>
<dbReference type="RefSeq" id="WP_208476191.1">
    <property type="nucleotide sequence ID" value="NZ_JAGFNE010000003.1"/>
</dbReference>
<organism evidence="3 4">
    <name type="scientific">Bacillus subtilis</name>
    <dbReference type="NCBI Taxonomy" id="1423"/>
    <lineage>
        <taxon>Bacteria</taxon>
        <taxon>Bacillati</taxon>
        <taxon>Bacillota</taxon>
        <taxon>Bacilli</taxon>
        <taxon>Bacillales</taxon>
        <taxon>Bacillaceae</taxon>
        <taxon>Bacillus</taxon>
    </lineage>
</organism>
<evidence type="ECO:0000256" key="1">
    <source>
        <dbReference type="SAM" id="MobiDB-lite"/>
    </source>
</evidence>
<reference evidence="3" key="1">
    <citation type="submission" date="2025-02" db="EMBL/GenBank/DDBJ databases">
        <title>Complete genome sequences of 52 Bacillus and Priestia strains isolated from West-African fermentations and 26 reference strains from the DSMZ collection.</title>
        <authorList>
            <person name="Wiedenbein E.S."/>
            <person name="Canoy T.S."/>
            <person name="Hui Y."/>
            <person name="Parkouda C."/>
            <person name="Dawende C."/>
            <person name="Ametefe E."/>
            <person name="Jespersen L."/>
            <person name="Nielsen D.S."/>
        </authorList>
    </citation>
    <scope>NUCLEOTIDE SEQUENCE</scope>
    <source>
        <strain evidence="3">PRO56</strain>
    </source>
</reference>
<name>A0AAX3RUH4_BACIU</name>
<sequence>MKKIIFICFSLLLALTGGCSMNDNDKNSTNDNKTEAVKPKDMDPKDLPQVPAFQDEKTREYMVSTKEEEPGYYLLESKLKGFRMLFPEDGEYLPDYSASNGENSESIGFQSYNEKSNILLDAQISYYNKSSFINDPETMLDQISNENGYKGNFKKQQTDGKVVYAATKKSNFKNSDRKYNFSYRYFGYIKSNEEEYLGIVYSFIVRCKKDDKPCTLDKARAKEKTDKLINSITFLRNNKEVRDGK</sequence>
<accession>A0AAX3RUH4</accession>
<keyword evidence="3" id="KW-0449">Lipoprotein</keyword>
<evidence type="ECO:0000256" key="2">
    <source>
        <dbReference type="SAM" id="SignalP"/>
    </source>
</evidence>
<keyword evidence="2" id="KW-0732">Signal</keyword>
<feature type="chain" id="PRO_5043915108" evidence="2">
    <location>
        <begin position="22"/>
        <end position="245"/>
    </location>
</feature>
<proteinExistence type="predicted"/>
<dbReference type="EMBL" id="CP120576">
    <property type="protein sequence ID" value="WEY85799.1"/>
    <property type="molecule type" value="Genomic_DNA"/>
</dbReference>
<feature type="compositionally biased region" description="Basic and acidic residues" evidence="1">
    <location>
        <begin position="23"/>
        <end position="46"/>
    </location>
</feature>
<evidence type="ECO:0000313" key="3">
    <source>
        <dbReference type="EMBL" id="WEY85799.1"/>
    </source>
</evidence>
<dbReference type="Proteomes" id="UP001214898">
    <property type="component" value="Chromosome"/>
</dbReference>
<feature type="signal peptide" evidence="2">
    <location>
        <begin position="1"/>
        <end position="21"/>
    </location>
</feature>
<protein>
    <submittedName>
        <fullName evidence="3">Lipoprotein YvcA</fullName>
    </submittedName>
</protein>
<gene>
    <name evidence="3" type="ORF">P5633_06470</name>
</gene>
<dbReference type="PROSITE" id="PS51257">
    <property type="entry name" value="PROKAR_LIPOPROTEIN"/>
    <property type="match status" value="1"/>
</dbReference>
<evidence type="ECO:0000313" key="4">
    <source>
        <dbReference type="Proteomes" id="UP001214898"/>
    </source>
</evidence>
<feature type="region of interest" description="Disordered" evidence="1">
    <location>
        <begin position="22"/>
        <end position="49"/>
    </location>
</feature>